<feature type="domain" description="Peptidoglycan binding-like" evidence="1">
    <location>
        <begin position="130"/>
        <end position="167"/>
    </location>
</feature>
<accession>A0A3S3V073</accession>
<dbReference type="InterPro" id="IPR036366">
    <property type="entry name" value="PGBDSf"/>
</dbReference>
<evidence type="ECO:0000259" key="1">
    <source>
        <dbReference type="Pfam" id="PF01471"/>
    </source>
</evidence>
<gene>
    <name evidence="2" type="ORF">EP867_04825</name>
</gene>
<organism evidence="2 3">
    <name type="scientific">Falsigemmobacter intermedius</name>
    <dbReference type="NCBI Taxonomy" id="1553448"/>
    <lineage>
        <taxon>Bacteria</taxon>
        <taxon>Pseudomonadati</taxon>
        <taxon>Pseudomonadota</taxon>
        <taxon>Alphaproteobacteria</taxon>
        <taxon>Rhodobacterales</taxon>
        <taxon>Paracoccaceae</taxon>
        <taxon>Falsigemmobacter</taxon>
    </lineage>
</organism>
<proteinExistence type="predicted"/>
<comment type="caution">
    <text evidence="2">The sequence shown here is derived from an EMBL/GenBank/DDBJ whole genome shotgun (WGS) entry which is preliminary data.</text>
</comment>
<protein>
    <submittedName>
        <fullName evidence="2">Peptidoglycan-binding protein</fullName>
    </submittedName>
</protein>
<dbReference type="InterPro" id="IPR036365">
    <property type="entry name" value="PGBD-like_sf"/>
</dbReference>
<sequence>MQRERFDQCHRLSLDCASHSRQGGMRRLIFCGAIAVSLSGCATGPQVAPPRALPDLSAELHFTPPPPDAGRCWHTEERPALFETVTEQRLDPLRGIVSESRQRELRPRSRIWFRIPCPPEVGGADLFYASLQRALKARGLYDGPVTGLANAATGAALQRYQAAAGLNSPVLSRAAALSLGLIAH</sequence>
<dbReference type="SUPFAM" id="SSF47090">
    <property type="entry name" value="PGBD-like"/>
    <property type="match status" value="1"/>
</dbReference>
<dbReference type="AlphaFoldDB" id="A0A3S3V073"/>
<keyword evidence="3" id="KW-1185">Reference proteome</keyword>
<evidence type="ECO:0000313" key="2">
    <source>
        <dbReference type="EMBL" id="RWY43239.1"/>
    </source>
</evidence>
<dbReference type="OrthoDB" id="7861420at2"/>
<dbReference type="Gene3D" id="1.10.101.10">
    <property type="entry name" value="PGBD-like superfamily/PGBD"/>
    <property type="match status" value="1"/>
</dbReference>
<reference evidence="2 3" key="1">
    <citation type="journal article" date="2015" name="Int. J. Syst. Evol. Microbiol.">
        <title>Gemmobacter intermedius sp. nov., isolated from a white stork (Ciconia ciconia).</title>
        <authorList>
            <person name="Kampfer P."/>
            <person name="Jerzak L."/>
            <person name="Wilharm G."/>
            <person name="Golke J."/>
            <person name="Busse H.J."/>
            <person name="Glaeser S.P."/>
        </authorList>
    </citation>
    <scope>NUCLEOTIDE SEQUENCE [LARGE SCALE GENOMIC DNA]</scope>
    <source>
        <strain evidence="2 3">119/4</strain>
    </source>
</reference>
<dbReference type="Proteomes" id="UP000287168">
    <property type="component" value="Unassembled WGS sequence"/>
</dbReference>
<dbReference type="EMBL" id="SBLC01000005">
    <property type="protein sequence ID" value="RWY43239.1"/>
    <property type="molecule type" value="Genomic_DNA"/>
</dbReference>
<name>A0A3S3V073_9RHOB</name>
<dbReference type="InterPro" id="IPR002477">
    <property type="entry name" value="Peptidoglycan-bd-like"/>
</dbReference>
<evidence type="ECO:0000313" key="3">
    <source>
        <dbReference type="Proteomes" id="UP000287168"/>
    </source>
</evidence>
<dbReference type="Pfam" id="PF01471">
    <property type="entry name" value="PG_binding_1"/>
    <property type="match status" value="1"/>
</dbReference>